<keyword evidence="2" id="KW-1185">Reference proteome</keyword>
<protein>
    <submittedName>
        <fullName evidence="1">Uncharacterized protein</fullName>
    </submittedName>
</protein>
<dbReference type="EMBL" id="JANJQO010000138">
    <property type="protein sequence ID" value="KAJ2981307.1"/>
    <property type="molecule type" value="Genomic_DNA"/>
</dbReference>
<gene>
    <name evidence="1" type="ORF">NQ176_g2100</name>
</gene>
<sequence>MAVFRILTLLTTALTLVSAVPTVPAVEFVEPTETFNLTKREYADGEGTYIDSDSGHRYASGVKCWTDYFIVSQSAYKGPWYPASGKVYCSGTSACQVSKMSGTQNCETWSLSITAGVESKIFKFGITAGYALQNCNSASDTTSCTWSDKQCHIVWAQQQYLQQNGYARRRCHDKGRDYTAWMQDFTHTAPTSTVNYGCGSKCSDSP</sequence>
<accession>A0ACC1NPP5</accession>
<comment type="caution">
    <text evidence="1">The sequence shown here is derived from an EMBL/GenBank/DDBJ whole genome shotgun (WGS) entry which is preliminary data.</text>
</comment>
<name>A0ACC1NPP5_9HYPO</name>
<organism evidence="1 2">
    <name type="scientific">Zarea fungicola</name>
    <dbReference type="NCBI Taxonomy" id="93591"/>
    <lineage>
        <taxon>Eukaryota</taxon>
        <taxon>Fungi</taxon>
        <taxon>Dikarya</taxon>
        <taxon>Ascomycota</taxon>
        <taxon>Pezizomycotina</taxon>
        <taxon>Sordariomycetes</taxon>
        <taxon>Hypocreomycetidae</taxon>
        <taxon>Hypocreales</taxon>
        <taxon>Cordycipitaceae</taxon>
        <taxon>Zarea</taxon>
    </lineage>
</organism>
<evidence type="ECO:0000313" key="1">
    <source>
        <dbReference type="EMBL" id="KAJ2981307.1"/>
    </source>
</evidence>
<reference evidence="1" key="1">
    <citation type="submission" date="2022-08" db="EMBL/GenBank/DDBJ databases">
        <title>Genome Sequence of Lecanicillium fungicola.</title>
        <authorList>
            <person name="Buettner E."/>
        </authorList>
    </citation>
    <scope>NUCLEOTIDE SEQUENCE</scope>
    <source>
        <strain evidence="1">Babe33</strain>
    </source>
</reference>
<proteinExistence type="predicted"/>
<evidence type="ECO:0000313" key="2">
    <source>
        <dbReference type="Proteomes" id="UP001143910"/>
    </source>
</evidence>
<dbReference type="Proteomes" id="UP001143910">
    <property type="component" value="Unassembled WGS sequence"/>
</dbReference>